<proteinExistence type="predicted"/>
<keyword evidence="1" id="KW-1185">Reference proteome</keyword>
<accession>A0A7F5RI70</accession>
<gene>
    <name evidence="2" type="primary">LOC112906156</name>
</gene>
<sequence length="333" mass="38313">MICEPLSMLENKVTSNVDNLEVKEEIKKMISCFQNMFSNLRTEWKRFDFFKRSSAFIPVESLLIGTRENDKRIKQRTILDIVESHIQYVPIEKTLQAFLQIPNVFRTISCFISNLSNVGSICNIMQSALWADMKHNEENKLILPIFIYFDEFEINNPLGSHAGIYKIGATYFVLGCLPPQFASQLENIFLLQLHYSEDRKTFGNSVIFAKIIESCRQLEEHGINISTESGDVHVWFSVAFVLGDNLGVNAIMGLTESFSATNFCRFCYATKHLTQTQLREDESLIRTREKYTSDVKTLSNGIKENCIWNSLSNFHITSNMTCDVMHDIYEGKK</sequence>
<evidence type="ECO:0000313" key="1">
    <source>
        <dbReference type="Proteomes" id="UP000192223"/>
    </source>
</evidence>
<dbReference type="OrthoDB" id="6768135at2759"/>
<name>A0A7F5RI70_AGRPL</name>
<reference evidence="2" key="1">
    <citation type="submission" date="2025-08" db="UniProtKB">
        <authorList>
            <consortium name="RefSeq"/>
        </authorList>
    </citation>
    <scope>IDENTIFICATION</scope>
    <source>
        <tissue evidence="2">Entire body</tissue>
    </source>
</reference>
<dbReference type="Proteomes" id="UP000192223">
    <property type="component" value="Unplaced"/>
</dbReference>
<organism evidence="1 2">
    <name type="scientific">Agrilus planipennis</name>
    <name type="common">Emerald ash borer</name>
    <name type="synonym">Agrilus marcopoli</name>
    <dbReference type="NCBI Taxonomy" id="224129"/>
    <lineage>
        <taxon>Eukaryota</taxon>
        <taxon>Metazoa</taxon>
        <taxon>Ecdysozoa</taxon>
        <taxon>Arthropoda</taxon>
        <taxon>Hexapoda</taxon>
        <taxon>Insecta</taxon>
        <taxon>Pterygota</taxon>
        <taxon>Neoptera</taxon>
        <taxon>Endopterygota</taxon>
        <taxon>Coleoptera</taxon>
        <taxon>Polyphaga</taxon>
        <taxon>Elateriformia</taxon>
        <taxon>Buprestoidea</taxon>
        <taxon>Buprestidae</taxon>
        <taxon>Agrilinae</taxon>
        <taxon>Agrilus</taxon>
    </lineage>
</organism>
<dbReference type="GeneID" id="112906156"/>
<evidence type="ECO:0000313" key="2">
    <source>
        <dbReference type="RefSeq" id="XP_025835683.1"/>
    </source>
</evidence>
<dbReference type="AlphaFoldDB" id="A0A7F5RI70"/>
<dbReference type="InParanoid" id="A0A7F5RI70"/>
<protein>
    <submittedName>
        <fullName evidence="2">Uncharacterized protein LOC112906156</fullName>
    </submittedName>
</protein>
<dbReference type="KEGG" id="apln:112906156"/>
<dbReference type="RefSeq" id="XP_025835683.1">
    <property type="nucleotide sequence ID" value="XM_025979898.1"/>
</dbReference>